<name>A0ABY2GSX0_9HYPO</name>
<dbReference type="Proteomes" id="UP001642720">
    <property type="component" value="Unassembled WGS sequence"/>
</dbReference>
<organism evidence="2 3">
    <name type="scientific">Trichoderma ghanense</name>
    <dbReference type="NCBI Taxonomy" id="65468"/>
    <lineage>
        <taxon>Eukaryota</taxon>
        <taxon>Fungi</taxon>
        <taxon>Dikarya</taxon>
        <taxon>Ascomycota</taxon>
        <taxon>Pezizomycotina</taxon>
        <taxon>Sordariomycetes</taxon>
        <taxon>Hypocreomycetidae</taxon>
        <taxon>Hypocreales</taxon>
        <taxon>Hypocreaceae</taxon>
        <taxon>Trichoderma</taxon>
    </lineage>
</organism>
<evidence type="ECO:0000313" key="3">
    <source>
        <dbReference type="Proteomes" id="UP001642720"/>
    </source>
</evidence>
<gene>
    <name evidence="2" type="ORF">CCMA1212_009587</name>
</gene>
<evidence type="ECO:0000256" key="1">
    <source>
        <dbReference type="SAM" id="MobiDB-lite"/>
    </source>
</evidence>
<evidence type="ECO:0000313" key="2">
    <source>
        <dbReference type="EMBL" id="TFA98676.1"/>
    </source>
</evidence>
<reference evidence="2 3" key="1">
    <citation type="submission" date="2018-01" db="EMBL/GenBank/DDBJ databases">
        <title>Genome characterization of the sugarcane-associated fungus Trichoderma ghanense CCMA-1212 and their application in lignocelulose bioconversion.</title>
        <authorList>
            <person name="Steindorff A.S."/>
            <person name="Mendes T.D."/>
            <person name="Vilela E.S.D."/>
            <person name="Rodrigues D.S."/>
            <person name="Formighieri E.F."/>
            <person name="Melo I.S."/>
            <person name="Favaro L.C.L."/>
        </authorList>
    </citation>
    <scope>NUCLEOTIDE SEQUENCE [LARGE SCALE GENOMIC DNA]</scope>
    <source>
        <strain evidence="2 3">CCMA-1212</strain>
    </source>
</reference>
<comment type="caution">
    <text evidence="2">The sequence shown here is derived from an EMBL/GenBank/DDBJ whole genome shotgun (WGS) entry which is preliminary data.</text>
</comment>
<feature type="compositionally biased region" description="Polar residues" evidence="1">
    <location>
        <begin position="903"/>
        <end position="917"/>
    </location>
</feature>
<sequence length="1237" mass="128789">MYSQVGAVLQVQINLTRRHTTLVDAPDNEGLAAASIARSKHALHVGAVLAGRRLDVLASVLLNLVAEDASLGSKETHGQQDEVGREELLGALNLLHVPTAARVLCPLDTDGVDALDLATAVIDKLLGHDAVLSRILAVVLANLRVAVVDTVDSGPLGPRVVVGTLIRRLGQQLKVVVSGITTANDNDVLALGRDVRVVRELGVEQRLGVLVQELHGIVDALKVASLDGKIASNGGTSSNDDGVVAGLEVLQRWLALGTNGHARLEVDALGGHEVGSALDDALVQLHVRDSVHQETTQAVGALVHGHGVASSVELVSTGQTGGTGPDNGNLLASADLGDLRHHPTHLETTVDDGALNRLDTDRVAVDAQDASSLAGGGADTASELGEVVGHEQTVERVLPLVLEHKLVPLGNDVGDGAAGIRLTEGDTAVHAAGRLVLELVLVETGADLGPVLDSGGDRAVLFGTASVLHEALGLVEHQSPLLLLRRAVANGLFHVLELGSLVLLLGVHPANCRQVVLGTLGLGSLGSLLLKHTLVVRRKDLDESRQGTVEVDQDACRPLRARVVVVVLNETANVGNLDGVCKGTVLNHLGVELGDEVLVDVQHVRNTAGHARSKVAASAAQDDNSSTSHVLATVVTDALDNGRSAGVADGESLGSDTTEVADTTCRTVQADVADQDVLFSLEDGRTRRVDNQATTRQALADVVVGITLQLESDTWREERTKGLAGRALDVDVNSVKRETLTTISLGDLVRQRSAHGTIGVDNVALNSRREALVKSQLGLRNQLVVQSDVELVVLLADVEGSDARSESVGGRQQQRQVNVGSLLGAQVLPHLEDLNTANHLVDGSETKLGHDGSKLVGDVVEEVDDVLRSTGKLLAELGVLGSDTHGAGVQMAFAHHDAAHGDQGSSSETPLLSTEQAGNSNISASSKLTVSLHHDTASQVVENQSLVSLGKTQLPGETSVLDTSPSGGTGTTVVARDEDVVSLGLGHARGDNADTDLRHKLDRHARARARALEVVNQLLEILNGVDVVVRRGRDETDAGSRVSSASNGLGDLVARQLATLARLGALGHLDLELIRVGKVGRRDTESTRGDLLDSRAHGIAVGKSLGSLGILTTFTGVGLAAQSVHGDGERRVRLHGDGAVRHGTGAEASDDVGPWLDLVNGHRLALIKLEVKQATQRARLDLLVLASGVGLVRLVVLGANCILQVSNGSRVVDVSLAAVAPVVFARLGESLDANSVA</sequence>
<dbReference type="GeneID" id="300581113"/>
<proteinExistence type="predicted"/>
<keyword evidence="3" id="KW-1185">Reference proteome</keyword>
<accession>A0ABY2GSX0</accession>
<dbReference type="EMBL" id="PPTA01000018">
    <property type="protein sequence ID" value="TFA98676.1"/>
    <property type="molecule type" value="Genomic_DNA"/>
</dbReference>
<feature type="region of interest" description="Disordered" evidence="1">
    <location>
        <begin position="897"/>
        <end position="917"/>
    </location>
</feature>
<protein>
    <submittedName>
        <fullName evidence="2">Uncharacterized protein</fullName>
    </submittedName>
</protein>
<dbReference type="RefSeq" id="XP_073554878.1">
    <property type="nucleotide sequence ID" value="XM_073706663.1"/>
</dbReference>